<dbReference type="EMBL" id="JABXBU010000002">
    <property type="protein sequence ID" value="KAF8795460.1"/>
    <property type="molecule type" value="Genomic_DNA"/>
</dbReference>
<dbReference type="AlphaFoldDB" id="A0A8T0G0H4"/>
<proteinExistence type="predicted"/>
<sequence>MKHALFFGVKCGSFPGETWLMRVSKGQTGRWFVVNNSSSRERETRDRLPRGQDARHREKSEFRKPLTNYMHEINSKQATAINFMCQNSFLSGNLDVLEVEGERKFIVAILLSEFDGQQSNKFVVD</sequence>
<accession>A0A8T0G0H4</accession>
<evidence type="ECO:0000256" key="1">
    <source>
        <dbReference type="SAM" id="MobiDB-lite"/>
    </source>
</evidence>
<dbReference type="Proteomes" id="UP000807504">
    <property type="component" value="Unassembled WGS sequence"/>
</dbReference>
<gene>
    <name evidence="2" type="ORF">HNY73_003305</name>
</gene>
<feature type="compositionally biased region" description="Basic and acidic residues" evidence="1">
    <location>
        <begin position="39"/>
        <end position="59"/>
    </location>
</feature>
<protein>
    <submittedName>
        <fullName evidence="2">Uncharacterized protein</fullName>
    </submittedName>
</protein>
<reference evidence="2" key="1">
    <citation type="journal article" date="2020" name="bioRxiv">
        <title>Chromosome-level reference genome of the European wasp spider Argiope bruennichi: a resource for studies on range expansion and evolutionary adaptation.</title>
        <authorList>
            <person name="Sheffer M.M."/>
            <person name="Hoppe A."/>
            <person name="Krehenwinkel H."/>
            <person name="Uhl G."/>
            <person name="Kuss A.W."/>
            <person name="Jensen L."/>
            <person name="Jensen C."/>
            <person name="Gillespie R.G."/>
            <person name="Hoff K.J."/>
            <person name="Prost S."/>
        </authorList>
    </citation>
    <scope>NUCLEOTIDE SEQUENCE</scope>
</reference>
<comment type="caution">
    <text evidence="2">The sequence shown here is derived from an EMBL/GenBank/DDBJ whole genome shotgun (WGS) entry which is preliminary data.</text>
</comment>
<evidence type="ECO:0000313" key="3">
    <source>
        <dbReference type="Proteomes" id="UP000807504"/>
    </source>
</evidence>
<name>A0A8T0G0H4_ARGBR</name>
<evidence type="ECO:0000313" key="2">
    <source>
        <dbReference type="EMBL" id="KAF8795460.1"/>
    </source>
</evidence>
<organism evidence="2 3">
    <name type="scientific">Argiope bruennichi</name>
    <name type="common">Wasp spider</name>
    <name type="synonym">Aranea bruennichi</name>
    <dbReference type="NCBI Taxonomy" id="94029"/>
    <lineage>
        <taxon>Eukaryota</taxon>
        <taxon>Metazoa</taxon>
        <taxon>Ecdysozoa</taxon>
        <taxon>Arthropoda</taxon>
        <taxon>Chelicerata</taxon>
        <taxon>Arachnida</taxon>
        <taxon>Araneae</taxon>
        <taxon>Araneomorphae</taxon>
        <taxon>Entelegynae</taxon>
        <taxon>Araneoidea</taxon>
        <taxon>Araneidae</taxon>
        <taxon>Argiope</taxon>
    </lineage>
</organism>
<keyword evidence="3" id="KW-1185">Reference proteome</keyword>
<feature type="region of interest" description="Disordered" evidence="1">
    <location>
        <begin position="36"/>
        <end position="59"/>
    </location>
</feature>
<reference evidence="2" key="2">
    <citation type="submission" date="2020-06" db="EMBL/GenBank/DDBJ databases">
        <authorList>
            <person name="Sheffer M."/>
        </authorList>
    </citation>
    <scope>NUCLEOTIDE SEQUENCE</scope>
</reference>